<evidence type="ECO:0000256" key="5">
    <source>
        <dbReference type="ARBA" id="ARBA00022839"/>
    </source>
</evidence>
<comment type="function">
    <text evidence="7">3'-5' exonuclease degrading single-stranded small RNAs.</text>
</comment>
<keyword evidence="6" id="KW-0539">Nucleus</keyword>
<keyword evidence="5" id="KW-0269">Exonuclease</keyword>
<dbReference type="Pfam" id="PF00929">
    <property type="entry name" value="RNase_T"/>
    <property type="match status" value="1"/>
</dbReference>
<keyword evidence="3" id="KW-0540">Nuclease</keyword>
<reference evidence="10 11" key="1">
    <citation type="submission" date="2021-07" db="EMBL/GenBank/DDBJ databases">
        <title>The Aristolochia fimbriata genome: insights into angiosperm evolution, floral development and chemical biosynthesis.</title>
        <authorList>
            <person name="Jiao Y."/>
        </authorList>
    </citation>
    <scope>NUCLEOTIDE SEQUENCE [LARGE SCALE GENOMIC DNA]</scope>
    <source>
        <strain evidence="10">IBCAS-2021</strain>
        <tissue evidence="10">Leaf</tissue>
    </source>
</reference>
<evidence type="ECO:0000256" key="6">
    <source>
        <dbReference type="ARBA" id="ARBA00023242"/>
    </source>
</evidence>
<keyword evidence="4" id="KW-0378">Hydrolase</keyword>
<evidence type="ECO:0000313" key="11">
    <source>
        <dbReference type="Proteomes" id="UP000825729"/>
    </source>
</evidence>
<dbReference type="AlphaFoldDB" id="A0AAV7EDZ0"/>
<sequence length="571" mass="64145">MQTSEFLKFAYYAESNSWKRRCPSCFPFDSALFLFSLSSSPLSGAVLSSPRVSSPVSQVLFPVLLSQVLIFPALLSQALLFSGAAFSSSLQMEEVLKAADRDVLVDSVKLAQKYGLEGAKGDWKGFLQVYDKKFGMNLSDPQKRSTDVLVAFLKTFTKEEDLKFFAKLIARHRNNKAVQQFARIEQSNESPEQRLVRLTTAHPLYSADYLFPSQDEEWVITRLGKVSKALKNKAMFAVDCEMVLCQDGTEAVVKVCVVDRNMEVKLDRLINPNKAVLDYRTMITGISKEDLEGVNYSLKDVQKPLKQLLKHGAILIGHSLSNDLRALKLDHVRVIDTSLIFKYHGFPIHRRPSLNKLCKSVLGYEVRKEGAPHNCLDDAYAAMKLVLAKLEHGFDDPLPNPNEVSEDELSKLLLHGIPTSVPVEDLPKIFPSGLTVEVPRVLRVQGQQYSAFAVFRDSKEAHETYKKLNGKEGKDLCGRSQKLVSIELGGGGPAKFYVRKMIPEDQPEQSTSSKKRSAVEDVDSKRLKLCDSPQCEHAKEVKQLKLELRQREDEIFNLQKILAALTRKHGL</sequence>
<evidence type="ECO:0000256" key="3">
    <source>
        <dbReference type="ARBA" id="ARBA00022722"/>
    </source>
</evidence>
<dbReference type="SUPFAM" id="SSF53098">
    <property type="entry name" value="Ribonuclease H-like"/>
    <property type="match status" value="1"/>
</dbReference>
<protein>
    <recommendedName>
        <fullName evidence="9">Exonuclease domain-containing protein</fullName>
    </recommendedName>
</protein>
<dbReference type="GO" id="GO:0005634">
    <property type="term" value="C:nucleus"/>
    <property type="evidence" value="ECO:0007669"/>
    <property type="project" value="UniProtKB-SubCell"/>
</dbReference>
<evidence type="ECO:0000256" key="7">
    <source>
        <dbReference type="ARBA" id="ARBA00053817"/>
    </source>
</evidence>
<dbReference type="InterPro" id="IPR013520">
    <property type="entry name" value="Ribonucl_H"/>
</dbReference>
<evidence type="ECO:0000256" key="2">
    <source>
        <dbReference type="ARBA" id="ARBA00006357"/>
    </source>
</evidence>
<dbReference type="EMBL" id="JAINDJ010000005">
    <property type="protein sequence ID" value="KAG9446081.1"/>
    <property type="molecule type" value="Genomic_DNA"/>
</dbReference>
<dbReference type="InterPro" id="IPR034922">
    <property type="entry name" value="REX1-like_exo"/>
</dbReference>
<dbReference type="InterPro" id="IPR036397">
    <property type="entry name" value="RNaseH_sf"/>
</dbReference>
<feature type="domain" description="Exonuclease" evidence="9">
    <location>
        <begin position="234"/>
        <end position="395"/>
    </location>
</feature>
<keyword evidence="11" id="KW-1185">Reference proteome</keyword>
<dbReference type="Proteomes" id="UP000825729">
    <property type="component" value="Unassembled WGS sequence"/>
</dbReference>
<evidence type="ECO:0000256" key="4">
    <source>
        <dbReference type="ARBA" id="ARBA00022801"/>
    </source>
</evidence>
<dbReference type="CDD" id="cd06145">
    <property type="entry name" value="REX1_like"/>
    <property type="match status" value="1"/>
</dbReference>
<evidence type="ECO:0000259" key="9">
    <source>
        <dbReference type="SMART" id="SM00479"/>
    </source>
</evidence>
<evidence type="ECO:0000313" key="10">
    <source>
        <dbReference type="EMBL" id="KAG9446081.1"/>
    </source>
</evidence>
<gene>
    <name evidence="10" type="ORF">H6P81_012209</name>
</gene>
<dbReference type="PANTHER" id="PTHR12801:SF115">
    <property type="entry name" value="FI18136P1-RELATED"/>
    <property type="match status" value="1"/>
</dbReference>
<dbReference type="Gene3D" id="3.30.420.10">
    <property type="entry name" value="Ribonuclease H-like superfamily/Ribonuclease H"/>
    <property type="match status" value="1"/>
</dbReference>
<comment type="similarity">
    <text evidence="2">Belongs to the REXO1/REXO3 family.</text>
</comment>
<organism evidence="10 11">
    <name type="scientific">Aristolochia fimbriata</name>
    <name type="common">White veined hardy Dutchman's pipe vine</name>
    <dbReference type="NCBI Taxonomy" id="158543"/>
    <lineage>
        <taxon>Eukaryota</taxon>
        <taxon>Viridiplantae</taxon>
        <taxon>Streptophyta</taxon>
        <taxon>Embryophyta</taxon>
        <taxon>Tracheophyta</taxon>
        <taxon>Spermatophyta</taxon>
        <taxon>Magnoliopsida</taxon>
        <taxon>Magnoliidae</taxon>
        <taxon>Piperales</taxon>
        <taxon>Aristolochiaceae</taxon>
        <taxon>Aristolochia</taxon>
    </lineage>
</organism>
<keyword evidence="8" id="KW-0175">Coiled coil</keyword>
<dbReference type="GO" id="GO:0004527">
    <property type="term" value="F:exonuclease activity"/>
    <property type="evidence" value="ECO:0007669"/>
    <property type="project" value="UniProtKB-KW"/>
</dbReference>
<dbReference type="GO" id="GO:0003676">
    <property type="term" value="F:nucleic acid binding"/>
    <property type="evidence" value="ECO:0007669"/>
    <property type="project" value="InterPro"/>
</dbReference>
<dbReference type="SMART" id="SM00479">
    <property type="entry name" value="EXOIII"/>
    <property type="match status" value="1"/>
</dbReference>
<evidence type="ECO:0000256" key="1">
    <source>
        <dbReference type="ARBA" id="ARBA00004123"/>
    </source>
</evidence>
<evidence type="ECO:0000256" key="8">
    <source>
        <dbReference type="SAM" id="Coils"/>
    </source>
</evidence>
<dbReference type="PANTHER" id="PTHR12801">
    <property type="entry name" value="RNA EXONUCLEASE REXO1 / RECO3 FAMILY MEMBER-RELATED"/>
    <property type="match status" value="1"/>
</dbReference>
<dbReference type="FunFam" id="3.30.420.10:FF:000080">
    <property type="entry name" value="Small RNA degrading nuclease 3"/>
    <property type="match status" value="1"/>
</dbReference>
<accession>A0AAV7EDZ0</accession>
<comment type="subcellular location">
    <subcellularLocation>
        <location evidence="1">Nucleus</location>
    </subcellularLocation>
</comment>
<name>A0AAV7EDZ0_ARIFI</name>
<dbReference type="InterPro" id="IPR047021">
    <property type="entry name" value="REXO1/3/4-like"/>
</dbReference>
<feature type="coiled-coil region" evidence="8">
    <location>
        <begin position="541"/>
        <end position="568"/>
    </location>
</feature>
<dbReference type="InterPro" id="IPR012337">
    <property type="entry name" value="RNaseH-like_sf"/>
</dbReference>
<comment type="caution">
    <text evidence="10">The sequence shown here is derived from an EMBL/GenBank/DDBJ whole genome shotgun (WGS) entry which is preliminary data.</text>
</comment>
<proteinExistence type="inferred from homology"/>